<comment type="caution">
    <text evidence="2">The sequence shown here is derived from an EMBL/GenBank/DDBJ whole genome shotgun (WGS) entry which is preliminary data.</text>
</comment>
<gene>
    <name evidence="2" type="ORF">JOF56_000656</name>
</gene>
<proteinExistence type="predicted"/>
<dbReference type="Proteomes" id="UP001519332">
    <property type="component" value="Unassembled WGS sequence"/>
</dbReference>
<feature type="region of interest" description="Disordered" evidence="1">
    <location>
        <begin position="1"/>
        <end position="23"/>
    </location>
</feature>
<keyword evidence="3" id="KW-1185">Reference proteome</keyword>
<evidence type="ECO:0000313" key="3">
    <source>
        <dbReference type="Proteomes" id="UP001519332"/>
    </source>
</evidence>
<evidence type="ECO:0000313" key="2">
    <source>
        <dbReference type="EMBL" id="MBP2320271.1"/>
    </source>
</evidence>
<organism evidence="2 3">
    <name type="scientific">Kibdelosporangium banguiense</name>
    <dbReference type="NCBI Taxonomy" id="1365924"/>
    <lineage>
        <taxon>Bacteria</taxon>
        <taxon>Bacillati</taxon>
        <taxon>Actinomycetota</taxon>
        <taxon>Actinomycetes</taxon>
        <taxon>Pseudonocardiales</taxon>
        <taxon>Pseudonocardiaceae</taxon>
        <taxon>Kibdelosporangium</taxon>
    </lineage>
</organism>
<evidence type="ECO:0000256" key="1">
    <source>
        <dbReference type="SAM" id="MobiDB-lite"/>
    </source>
</evidence>
<sequence length="68" mass="7136">MTWARPASPPQEPNEFSQARALAKSKESIQQALAARTVASHAVDAQECERLLAMLGLDAVGAAKGSDS</sequence>
<dbReference type="EMBL" id="JAGINW010000001">
    <property type="protein sequence ID" value="MBP2320271.1"/>
    <property type="molecule type" value="Genomic_DNA"/>
</dbReference>
<protein>
    <submittedName>
        <fullName evidence="2">Uncharacterized protein</fullName>
    </submittedName>
</protein>
<reference evidence="2 3" key="1">
    <citation type="submission" date="2021-03" db="EMBL/GenBank/DDBJ databases">
        <title>Sequencing the genomes of 1000 actinobacteria strains.</title>
        <authorList>
            <person name="Klenk H.-P."/>
        </authorList>
    </citation>
    <scope>NUCLEOTIDE SEQUENCE [LARGE SCALE GENOMIC DNA]</scope>
    <source>
        <strain evidence="2 3">DSM 46670</strain>
    </source>
</reference>
<accession>A0ABS4T7K0</accession>
<name>A0ABS4T7K0_9PSEU</name>
<dbReference type="RefSeq" id="WP_209634224.1">
    <property type="nucleotide sequence ID" value="NZ_JAGINW010000001.1"/>
</dbReference>